<accession>A0A423PEU5</accession>
<feature type="region of interest" description="Disordered" evidence="1">
    <location>
        <begin position="106"/>
        <end position="125"/>
    </location>
</feature>
<dbReference type="EMBL" id="AYKG01000068">
    <property type="protein sequence ID" value="ROO24151.1"/>
    <property type="molecule type" value="Genomic_DNA"/>
</dbReference>
<comment type="caution">
    <text evidence="2">The sequence shown here is derived from an EMBL/GenBank/DDBJ whole genome shotgun (WGS) entry which is preliminary data.</text>
</comment>
<protein>
    <submittedName>
        <fullName evidence="2">Uncharacterized protein</fullName>
    </submittedName>
</protein>
<organism evidence="2 3">
    <name type="scientific">Salinisphaera japonica YTM-1</name>
    <dbReference type="NCBI Taxonomy" id="1209778"/>
    <lineage>
        <taxon>Bacteria</taxon>
        <taxon>Pseudomonadati</taxon>
        <taxon>Pseudomonadota</taxon>
        <taxon>Gammaproteobacteria</taxon>
        <taxon>Salinisphaerales</taxon>
        <taxon>Salinisphaeraceae</taxon>
        <taxon>Salinisphaera</taxon>
    </lineage>
</organism>
<dbReference type="Proteomes" id="UP000285310">
    <property type="component" value="Unassembled WGS sequence"/>
</dbReference>
<name>A0A423PEU5_9GAMM</name>
<dbReference type="InParanoid" id="A0A423PEU5"/>
<reference evidence="2 3" key="1">
    <citation type="submission" date="2013-10" db="EMBL/GenBank/DDBJ databases">
        <title>Salinisphaera japonica YTM-1 Genome Sequencing.</title>
        <authorList>
            <person name="Lai Q."/>
            <person name="Li C."/>
            <person name="Shao Z."/>
        </authorList>
    </citation>
    <scope>NUCLEOTIDE SEQUENCE [LARGE SCALE GENOMIC DNA]</scope>
    <source>
        <strain evidence="2 3">YTM-1</strain>
    </source>
</reference>
<sequence length="154" mass="17006">MPANERTLIERSFASMQLTGTQCQEVLDALARKLQDPDNPMRSPVGYAVALCKRVRSGTFQPVGAPPRPSGTGGSGDDSGPRGPRGELTELRRQIHNLQSEIKGFDDNLIPFAHPESQPHLEAQRDRLCQERDALKQRYQALRGEDGASCRKQA</sequence>
<feature type="region of interest" description="Disordered" evidence="1">
    <location>
        <begin position="58"/>
        <end position="90"/>
    </location>
</feature>
<evidence type="ECO:0000313" key="2">
    <source>
        <dbReference type="EMBL" id="ROO24151.1"/>
    </source>
</evidence>
<keyword evidence="3" id="KW-1185">Reference proteome</keyword>
<proteinExistence type="predicted"/>
<evidence type="ECO:0000313" key="3">
    <source>
        <dbReference type="Proteomes" id="UP000285310"/>
    </source>
</evidence>
<dbReference type="AlphaFoldDB" id="A0A423PEU5"/>
<gene>
    <name evidence="2" type="ORF">SAJA_14590</name>
</gene>
<evidence type="ECO:0000256" key="1">
    <source>
        <dbReference type="SAM" id="MobiDB-lite"/>
    </source>
</evidence>